<dbReference type="EMBL" id="BMOD01000012">
    <property type="protein sequence ID" value="GGJ42712.1"/>
    <property type="molecule type" value="Genomic_DNA"/>
</dbReference>
<reference evidence="4" key="1">
    <citation type="journal article" date="2019" name="Int. J. Syst. Evol. Microbiol.">
        <title>The Global Catalogue of Microorganisms (GCM) 10K type strain sequencing project: providing services to taxonomists for standard genome sequencing and annotation.</title>
        <authorList>
            <consortium name="The Broad Institute Genomics Platform"/>
            <consortium name="The Broad Institute Genome Sequencing Center for Infectious Disease"/>
            <person name="Wu L."/>
            <person name="Ma J."/>
        </authorList>
    </citation>
    <scope>NUCLEOTIDE SEQUENCE [LARGE SCALE GENOMIC DNA]</scope>
    <source>
        <strain evidence="4">JCM 14370</strain>
    </source>
</reference>
<sequence>MSGVNPEPPVSIAATSSHTASITLPTDDQILITRLFDAPRHLVYRAWVTPELVKRWWASDLGKVTLAEVDLQVGGRWRYVMVTHTGLEVGFHGVFQQIVPHELLVSTELFEGMPEGTGALNTITFADAPGGTLLSLLVQHNNREERDYHLHSGMEWGMQKALNFLEEVAKQLA</sequence>
<name>A0ABQ2D4C6_9DEIO</name>
<accession>A0ABQ2D4C6</accession>
<evidence type="ECO:0000313" key="3">
    <source>
        <dbReference type="EMBL" id="GGJ42712.1"/>
    </source>
</evidence>
<evidence type="ECO:0000313" key="4">
    <source>
        <dbReference type="Proteomes" id="UP000632222"/>
    </source>
</evidence>
<keyword evidence="4" id="KW-1185">Reference proteome</keyword>
<proteinExistence type="inferred from homology"/>
<dbReference type="InterPro" id="IPR023393">
    <property type="entry name" value="START-like_dom_sf"/>
</dbReference>
<dbReference type="InterPro" id="IPR013538">
    <property type="entry name" value="ASHA1/2-like_C"/>
</dbReference>
<dbReference type="Gene3D" id="3.30.530.20">
    <property type="match status" value="1"/>
</dbReference>
<evidence type="ECO:0000259" key="2">
    <source>
        <dbReference type="Pfam" id="PF08327"/>
    </source>
</evidence>
<organism evidence="3 4">
    <name type="scientific">Deinococcus roseus</name>
    <dbReference type="NCBI Taxonomy" id="392414"/>
    <lineage>
        <taxon>Bacteria</taxon>
        <taxon>Thermotogati</taxon>
        <taxon>Deinococcota</taxon>
        <taxon>Deinococci</taxon>
        <taxon>Deinococcales</taxon>
        <taxon>Deinococcaceae</taxon>
        <taxon>Deinococcus</taxon>
    </lineage>
</organism>
<feature type="domain" description="Activator of Hsp90 ATPase homologue 1/2-like C-terminal" evidence="2">
    <location>
        <begin position="37"/>
        <end position="169"/>
    </location>
</feature>
<gene>
    <name evidence="3" type="ORF">GCM10008938_31080</name>
</gene>
<dbReference type="CDD" id="cd07826">
    <property type="entry name" value="SRPBCC_CalC_Aha1-like_9"/>
    <property type="match status" value="1"/>
</dbReference>
<dbReference type="Pfam" id="PF08327">
    <property type="entry name" value="AHSA1"/>
    <property type="match status" value="1"/>
</dbReference>
<dbReference type="SUPFAM" id="SSF55961">
    <property type="entry name" value="Bet v1-like"/>
    <property type="match status" value="1"/>
</dbReference>
<comment type="similarity">
    <text evidence="1">Belongs to the AHA1 family.</text>
</comment>
<dbReference type="Proteomes" id="UP000632222">
    <property type="component" value="Unassembled WGS sequence"/>
</dbReference>
<evidence type="ECO:0000256" key="1">
    <source>
        <dbReference type="ARBA" id="ARBA00006817"/>
    </source>
</evidence>
<protein>
    <recommendedName>
        <fullName evidence="2">Activator of Hsp90 ATPase homologue 1/2-like C-terminal domain-containing protein</fullName>
    </recommendedName>
</protein>
<comment type="caution">
    <text evidence="3">The sequence shown here is derived from an EMBL/GenBank/DDBJ whole genome shotgun (WGS) entry which is preliminary data.</text>
</comment>
<dbReference type="RefSeq" id="WP_189003933.1">
    <property type="nucleotide sequence ID" value="NZ_BMOD01000012.1"/>
</dbReference>